<evidence type="ECO:0000313" key="2">
    <source>
        <dbReference type="EMBL" id="PZQ65932.1"/>
    </source>
</evidence>
<accession>A0A2W5PJR2</accession>
<evidence type="ECO:0000256" key="1">
    <source>
        <dbReference type="SAM" id="SignalP"/>
    </source>
</evidence>
<dbReference type="Gene3D" id="3.10.100.10">
    <property type="entry name" value="Mannose-Binding Protein A, subunit A"/>
    <property type="match status" value="1"/>
</dbReference>
<comment type="caution">
    <text evidence="2">The sequence shown here is derived from an EMBL/GenBank/DDBJ whole genome shotgun (WGS) entry which is preliminary data.</text>
</comment>
<dbReference type="SUPFAM" id="SSF56436">
    <property type="entry name" value="C-type lectin-like"/>
    <property type="match status" value="1"/>
</dbReference>
<keyword evidence="1" id="KW-0732">Signal</keyword>
<name>A0A2W5PJR2_VARPD</name>
<feature type="signal peptide" evidence="1">
    <location>
        <begin position="1"/>
        <end position="31"/>
    </location>
</feature>
<reference evidence="2 3" key="1">
    <citation type="submission" date="2017-08" db="EMBL/GenBank/DDBJ databases">
        <title>Infants hospitalized years apart are colonized by the same room-sourced microbial strains.</title>
        <authorList>
            <person name="Brooks B."/>
            <person name="Olm M.R."/>
            <person name="Firek B.A."/>
            <person name="Baker R."/>
            <person name="Thomas B.C."/>
            <person name="Morowitz M.J."/>
            <person name="Banfield J.F."/>
        </authorList>
    </citation>
    <scope>NUCLEOTIDE SEQUENCE [LARGE SCALE GENOMIC DNA]</scope>
    <source>
        <strain evidence="2">S2_005_003_R2_41</strain>
    </source>
</reference>
<dbReference type="EMBL" id="QFPP01000475">
    <property type="protein sequence ID" value="PZQ65932.1"/>
    <property type="molecule type" value="Genomic_DNA"/>
</dbReference>
<dbReference type="Proteomes" id="UP000249135">
    <property type="component" value="Unassembled WGS sequence"/>
</dbReference>
<evidence type="ECO:0000313" key="3">
    <source>
        <dbReference type="Proteomes" id="UP000249135"/>
    </source>
</evidence>
<evidence type="ECO:0008006" key="4">
    <source>
        <dbReference type="Google" id="ProtNLM"/>
    </source>
</evidence>
<protein>
    <recommendedName>
        <fullName evidence="4">Lectin</fullName>
    </recommendedName>
</protein>
<proteinExistence type="predicted"/>
<dbReference type="InterPro" id="IPR016187">
    <property type="entry name" value="CTDL_fold"/>
</dbReference>
<feature type="chain" id="PRO_5015870677" description="Lectin" evidence="1">
    <location>
        <begin position="32"/>
        <end position="228"/>
    </location>
</feature>
<dbReference type="AlphaFoldDB" id="A0A2W5PJR2"/>
<organism evidence="2 3">
    <name type="scientific">Variovorax paradoxus</name>
    <dbReference type="NCBI Taxonomy" id="34073"/>
    <lineage>
        <taxon>Bacteria</taxon>
        <taxon>Pseudomonadati</taxon>
        <taxon>Pseudomonadota</taxon>
        <taxon>Betaproteobacteria</taxon>
        <taxon>Burkholderiales</taxon>
        <taxon>Comamonadaceae</taxon>
        <taxon>Variovorax</taxon>
    </lineage>
</organism>
<gene>
    <name evidence="2" type="ORF">DI563_25075</name>
</gene>
<dbReference type="InterPro" id="IPR016186">
    <property type="entry name" value="C-type_lectin-like/link_sf"/>
</dbReference>
<dbReference type="PROSITE" id="PS51257">
    <property type="entry name" value="PROKAR_LIPOPROTEIN"/>
    <property type="match status" value="1"/>
</dbReference>
<sequence>MPRRFVLPLGAAVAALALVAGCGAMRSSSPAGSPMGFFITSTNPGKGGDLGGLAGADRFCQSLAASAGAGSRTWRAYLSTAAMNGQPAVNARDRIGSGPWANAKGVVVATSGADLHSANAKVGKETSLTEKGEVVSGFGDPVNRHDILTGSRPDGTVAVPEPGKDTTCGNWTRSEGGSAIVGHHDHKGTNPDPVANASWNSSHGTRGCSIDQLKMSGSAGLLYCFATN</sequence>